<organism evidence="1 2">
    <name type="scientific">Escherichia phage 121Q</name>
    <dbReference type="NCBI Taxonomy" id="1555202"/>
    <lineage>
        <taxon>Viruses</taxon>
        <taxon>Duplodnaviria</taxon>
        <taxon>Heunggongvirae</taxon>
        <taxon>Uroviricota</taxon>
        <taxon>Caudoviricetes</taxon>
        <taxon>Asteriusvirus</taxon>
        <taxon>Asteriusvirus av121Q</taxon>
    </lineage>
</organism>
<dbReference type="RefSeq" id="YP_009101910.1">
    <property type="nucleotide sequence ID" value="NC_025447.1"/>
</dbReference>
<dbReference type="KEGG" id="vg:22111363"/>
<keyword evidence="2" id="KW-1185">Reference proteome</keyword>
<gene>
    <name evidence="1" type="primary">323</name>
    <name evidence="1" type="ORF">PBI_121Q_323</name>
</gene>
<proteinExistence type="predicted"/>
<sequence>MIILEKSYQYTERIAARQLEILIIYEDTSDLNLAEVLENEILLGAFLGTDYQEYYEEKYLSSLEKYIRSKL</sequence>
<accession>A0A097EXT0</accession>
<dbReference type="Proteomes" id="UP000029889">
    <property type="component" value="Segment"/>
</dbReference>
<evidence type="ECO:0000313" key="1">
    <source>
        <dbReference type="EMBL" id="AIT14213.1"/>
    </source>
</evidence>
<dbReference type="GeneID" id="22111363"/>
<protein>
    <submittedName>
        <fullName evidence="1">Uncharacterized protein</fullName>
    </submittedName>
</protein>
<dbReference type="EMBL" id="KM507819">
    <property type="protein sequence ID" value="AIT14213.1"/>
    <property type="molecule type" value="Genomic_DNA"/>
</dbReference>
<evidence type="ECO:0000313" key="2">
    <source>
        <dbReference type="Proteomes" id="UP000029889"/>
    </source>
</evidence>
<name>A0A097EXT0_9CAUD</name>
<reference evidence="1 2" key="1">
    <citation type="submission" date="2014-09" db="EMBL/GenBank/DDBJ databases">
        <authorList>
            <person name="Lapin J.S."/>
            <person name="Pope W.H."/>
            <person name="Hua J."/>
            <person name="Ford M.E."/>
            <person name="Conway J.F."/>
            <person name="Hatfull G.F."/>
            <person name="Hendrix R.W."/>
        </authorList>
    </citation>
    <scope>NUCLEOTIDE SEQUENCE [LARGE SCALE GENOMIC DNA]</scope>
</reference>